<evidence type="ECO:0000313" key="1">
    <source>
        <dbReference type="EMBL" id="EET45873.1"/>
    </source>
</evidence>
<sequence>MFEEDGFLVEDDVFEADEFEGAPDIWVGRRGFGTRVAAEMVCVEVPQHLDGGVERAVCQGMDVAADAQQGEEIGRRVVQTTFFVQSVDQAVFAVEAEDFFEAGDFCEDFVDKDFGFFAVNAEEAELGAGTQRDAFPNDGLAGSW</sequence>
<comment type="caution">
    <text evidence="1">The sequence shown here is derived from an EMBL/GenBank/DDBJ whole genome shotgun (WGS) entry which is preliminary data.</text>
</comment>
<keyword evidence="2" id="KW-1185">Reference proteome</keyword>
<evidence type="ECO:0000313" key="2">
    <source>
        <dbReference type="Proteomes" id="UP000005365"/>
    </source>
</evidence>
<protein>
    <submittedName>
        <fullName evidence="1">Uncharacterized protein</fullName>
    </submittedName>
</protein>
<name>C6M245_NEISI</name>
<organism evidence="1 2">
    <name type="scientific">Neisseria sicca ATCC 29256</name>
    <dbReference type="NCBI Taxonomy" id="547045"/>
    <lineage>
        <taxon>Bacteria</taxon>
        <taxon>Pseudomonadati</taxon>
        <taxon>Pseudomonadota</taxon>
        <taxon>Betaproteobacteria</taxon>
        <taxon>Neisseriales</taxon>
        <taxon>Neisseriaceae</taxon>
        <taxon>Neisseria</taxon>
    </lineage>
</organism>
<proteinExistence type="predicted"/>
<reference evidence="1" key="1">
    <citation type="submission" date="2009-07" db="EMBL/GenBank/DDBJ databases">
        <authorList>
            <person name="Weinstock G."/>
            <person name="Sodergren E."/>
            <person name="Clifton S."/>
            <person name="Fulton L."/>
            <person name="Fulton B."/>
            <person name="Courtney L."/>
            <person name="Fronick C."/>
            <person name="Harrison M."/>
            <person name="Strong C."/>
            <person name="Farmer C."/>
            <person name="Delahaunty K."/>
            <person name="Markovic C."/>
            <person name="Hall O."/>
            <person name="Minx P."/>
            <person name="Tomlinson C."/>
            <person name="Mitreva M."/>
            <person name="Nelson J."/>
            <person name="Hou S."/>
            <person name="Wollam A."/>
            <person name="Pepin K.H."/>
            <person name="Johnson M."/>
            <person name="Bhonagiri V."/>
            <person name="Nash W.E."/>
            <person name="Warren W."/>
            <person name="Chinwalla A."/>
            <person name="Mardis E.R."/>
            <person name="Wilson R.K."/>
        </authorList>
    </citation>
    <scope>NUCLEOTIDE SEQUENCE [LARGE SCALE GENOMIC DNA]</scope>
    <source>
        <strain evidence="1">ATCC 29256</strain>
    </source>
</reference>
<dbReference type="AlphaFoldDB" id="C6M245"/>
<dbReference type="EMBL" id="ACKO02000002">
    <property type="protein sequence ID" value="EET45873.1"/>
    <property type="molecule type" value="Genomic_DNA"/>
</dbReference>
<gene>
    <name evidence="1" type="ORF">NEISICOT_00583</name>
</gene>
<accession>C6M245</accession>
<dbReference type="Proteomes" id="UP000005365">
    <property type="component" value="Unassembled WGS sequence"/>
</dbReference>